<dbReference type="AlphaFoldDB" id="A0A0A9A073"/>
<dbReference type="InterPro" id="IPR056594">
    <property type="entry name" value="AT5G49610-like_b-prop"/>
</dbReference>
<evidence type="ECO:0000259" key="1">
    <source>
        <dbReference type="Pfam" id="PF23635"/>
    </source>
</evidence>
<reference evidence="2" key="1">
    <citation type="submission" date="2014-09" db="EMBL/GenBank/DDBJ databases">
        <authorList>
            <person name="Magalhaes I.L.F."/>
            <person name="Oliveira U."/>
            <person name="Santos F.R."/>
            <person name="Vidigal T.H.D.A."/>
            <person name="Brescovit A.D."/>
            <person name="Santos A.J."/>
        </authorList>
    </citation>
    <scope>NUCLEOTIDE SEQUENCE</scope>
    <source>
        <tissue evidence="2">Shoot tissue taken approximately 20 cm above the soil surface</tissue>
    </source>
</reference>
<evidence type="ECO:0000313" key="2">
    <source>
        <dbReference type="EMBL" id="JAD43363.1"/>
    </source>
</evidence>
<feature type="domain" description="F-box protein AT5G49610-like beta-propeller" evidence="1">
    <location>
        <begin position="1"/>
        <end position="77"/>
    </location>
</feature>
<organism evidence="2">
    <name type="scientific">Arundo donax</name>
    <name type="common">Giant reed</name>
    <name type="synonym">Donax arundinaceus</name>
    <dbReference type="NCBI Taxonomy" id="35708"/>
    <lineage>
        <taxon>Eukaryota</taxon>
        <taxon>Viridiplantae</taxon>
        <taxon>Streptophyta</taxon>
        <taxon>Embryophyta</taxon>
        <taxon>Tracheophyta</taxon>
        <taxon>Spermatophyta</taxon>
        <taxon>Magnoliopsida</taxon>
        <taxon>Liliopsida</taxon>
        <taxon>Poales</taxon>
        <taxon>Poaceae</taxon>
        <taxon>PACMAD clade</taxon>
        <taxon>Arundinoideae</taxon>
        <taxon>Arundineae</taxon>
        <taxon>Arundo</taxon>
    </lineage>
</organism>
<protein>
    <recommendedName>
        <fullName evidence="1">F-box protein AT5G49610-like beta-propeller domain-containing protein</fullName>
    </recommendedName>
</protein>
<proteinExistence type="predicted"/>
<sequence length="82" mass="9671">MCANLRMSNFTTEDGHTTAVYIQEVGDNAEFVFLEMYGCVFYLDVRSRALQKVYEVTEKDTYVCWIHPFMTIWPPFFPVVEE</sequence>
<dbReference type="Pfam" id="PF23635">
    <property type="entry name" value="Beta-prop_AT5G49610-like"/>
    <property type="match status" value="1"/>
</dbReference>
<dbReference type="EMBL" id="GBRH01254532">
    <property type="protein sequence ID" value="JAD43363.1"/>
    <property type="molecule type" value="Transcribed_RNA"/>
</dbReference>
<name>A0A0A9A073_ARUDO</name>
<accession>A0A0A9A073</accession>
<reference evidence="2" key="2">
    <citation type="journal article" date="2015" name="Data Brief">
        <title>Shoot transcriptome of the giant reed, Arundo donax.</title>
        <authorList>
            <person name="Barrero R.A."/>
            <person name="Guerrero F.D."/>
            <person name="Moolhuijzen P."/>
            <person name="Goolsby J.A."/>
            <person name="Tidwell J."/>
            <person name="Bellgard S.E."/>
            <person name="Bellgard M.I."/>
        </authorList>
    </citation>
    <scope>NUCLEOTIDE SEQUENCE</scope>
    <source>
        <tissue evidence="2">Shoot tissue taken approximately 20 cm above the soil surface</tissue>
    </source>
</reference>